<dbReference type="AlphaFoldDB" id="A0A6J6J7S6"/>
<organism evidence="4">
    <name type="scientific">freshwater metagenome</name>
    <dbReference type="NCBI Taxonomy" id="449393"/>
    <lineage>
        <taxon>unclassified sequences</taxon>
        <taxon>metagenomes</taxon>
        <taxon>ecological metagenomes</taxon>
    </lineage>
</organism>
<keyword evidence="1" id="KW-0479">Metal-binding</keyword>
<gene>
    <name evidence="4" type="ORF">UFOPK2001_00650</name>
</gene>
<dbReference type="PANTHER" id="PTHR46124">
    <property type="entry name" value="D-AMINOACYL-TRNA DEACYLASE"/>
    <property type="match status" value="1"/>
</dbReference>
<evidence type="ECO:0000313" key="4">
    <source>
        <dbReference type="EMBL" id="CAB4632936.1"/>
    </source>
</evidence>
<keyword evidence="2" id="KW-0378">Hydrolase</keyword>
<reference evidence="4" key="1">
    <citation type="submission" date="2020-05" db="EMBL/GenBank/DDBJ databases">
        <authorList>
            <person name="Chiriac C."/>
            <person name="Salcher M."/>
            <person name="Ghai R."/>
            <person name="Kavagutti S V."/>
        </authorList>
    </citation>
    <scope>NUCLEOTIDE SEQUENCE</scope>
</reference>
<dbReference type="EMBL" id="CAEZVN010000051">
    <property type="protein sequence ID" value="CAB4632936.1"/>
    <property type="molecule type" value="Genomic_DNA"/>
</dbReference>
<dbReference type="SUPFAM" id="SSF51556">
    <property type="entry name" value="Metallo-dependent hydrolases"/>
    <property type="match status" value="1"/>
</dbReference>
<evidence type="ECO:0000256" key="2">
    <source>
        <dbReference type="ARBA" id="ARBA00022801"/>
    </source>
</evidence>
<dbReference type="GO" id="GO:0016788">
    <property type="term" value="F:hydrolase activity, acting on ester bonds"/>
    <property type="evidence" value="ECO:0007669"/>
    <property type="project" value="InterPro"/>
</dbReference>
<dbReference type="GO" id="GO:0004536">
    <property type="term" value="F:DNA nuclease activity"/>
    <property type="evidence" value="ECO:0007669"/>
    <property type="project" value="InterPro"/>
</dbReference>
<dbReference type="PIRSF" id="PIRSF005902">
    <property type="entry name" value="DNase_TatD"/>
    <property type="match status" value="1"/>
</dbReference>
<dbReference type="Gene3D" id="3.20.20.140">
    <property type="entry name" value="Metal-dependent hydrolases"/>
    <property type="match status" value="1"/>
</dbReference>
<name>A0A6J6J7S6_9ZZZZ</name>
<dbReference type="CDD" id="cd01310">
    <property type="entry name" value="TatD_DNAse"/>
    <property type="match status" value="1"/>
</dbReference>
<evidence type="ECO:0000256" key="3">
    <source>
        <dbReference type="SAM" id="MobiDB-lite"/>
    </source>
</evidence>
<dbReference type="FunFam" id="3.20.20.140:FF:000005">
    <property type="entry name" value="TatD family hydrolase"/>
    <property type="match status" value="1"/>
</dbReference>
<dbReference type="GO" id="GO:0005829">
    <property type="term" value="C:cytosol"/>
    <property type="evidence" value="ECO:0007669"/>
    <property type="project" value="TreeGrafter"/>
</dbReference>
<dbReference type="Pfam" id="PF01026">
    <property type="entry name" value="TatD_DNase"/>
    <property type="match status" value="1"/>
</dbReference>
<dbReference type="InterPro" id="IPR015991">
    <property type="entry name" value="TatD/YcfH-like"/>
</dbReference>
<dbReference type="NCBIfam" id="TIGR00010">
    <property type="entry name" value="YchF/TatD family DNA exonuclease"/>
    <property type="match status" value="1"/>
</dbReference>
<sequence>MTAEQFVRSSKAGADVASNAAQKSAKEKKAPSFPPNPEPLDVTVYDNHCHLEFEFDDELGVMPWQENLDRAQAVGIKGVVQVGVTLESSKWCAELASKDRRVLAAVALHPNEAPLYKTRENLDAAIAEIEALAAQPRVRAIGETGLDFFRTEGDNDLELQQHSFEEHIRIAKENNIALMIHDRDAHDQVVETLLRLGAPEKVVFHCYSGETDLAQICIENGWYMSFAGNITIKRNQHLRDSLIMAPKELILVETDAPFLAPEPFRGRPNAPYLVPITVRFMAEQRGVDVNDLAAQLALNTERVYGSWDEGF</sequence>
<proteinExistence type="predicted"/>
<dbReference type="InterPro" id="IPR032466">
    <property type="entry name" value="Metal_Hydrolase"/>
</dbReference>
<accession>A0A6J6J7S6</accession>
<protein>
    <submittedName>
        <fullName evidence="4">Unannotated protein</fullName>
    </submittedName>
</protein>
<feature type="region of interest" description="Disordered" evidence="3">
    <location>
        <begin position="1"/>
        <end position="38"/>
    </location>
</feature>
<dbReference type="GO" id="GO:0046872">
    <property type="term" value="F:metal ion binding"/>
    <property type="evidence" value="ECO:0007669"/>
    <property type="project" value="UniProtKB-KW"/>
</dbReference>
<dbReference type="PANTHER" id="PTHR46124:SF2">
    <property type="entry name" value="D-AMINOACYL-TRNA DEACYLASE"/>
    <property type="match status" value="1"/>
</dbReference>
<evidence type="ECO:0000256" key="1">
    <source>
        <dbReference type="ARBA" id="ARBA00022723"/>
    </source>
</evidence>
<dbReference type="InterPro" id="IPR001130">
    <property type="entry name" value="TatD-like"/>
</dbReference>